<sequence length="85" mass="9452">LHHKGEVVTNIPVSTLTDDVLEEPSEERVPQRILDNKNKDAWVPQLSSAKETLEALLQQPTIASKKLFTETYDSQVRTITVVGPG</sequence>
<evidence type="ECO:0000313" key="2">
    <source>
        <dbReference type="Proteomes" id="UP000467635"/>
    </source>
</evidence>
<dbReference type="Gene3D" id="3.30.1330.10">
    <property type="entry name" value="PurM-like, N-terminal domain"/>
    <property type="match status" value="1"/>
</dbReference>
<feature type="non-terminal residue" evidence="1">
    <location>
        <position position="85"/>
    </location>
</feature>
<protein>
    <submittedName>
        <fullName evidence="1">Phosphoribosylformylglycinamidine synthase II</fullName>
    </submittedName>
</protein>
<dbReference type="SUPFAM" id="SSF55326">
    <property type="entry name" value="PurM N-terminal domain-like"/>
    <property type="match status" value="1"/>
</dbReference>
<accession>A0A7X2MHX1</accession>
<feature type="non-terminal residue" evidence="1">
    <location>
        <position position="1"/>
    </location>
</feature>
<comment type="caution">
    <text evidence="1">The sequence shown here is derived from an EMBL/GenBank/DDBJ whole genome shotgun (WGS) entry which is preliminary data.</text>
</comment>
<name>A0A7X2MHX1_9LACO</name>
<dbReference type="Proteomes" id="UP000467635">
    <property type="component" value="Unassembled WGS sequence"/>
</dbReference>
<dbReference type="PANTHER" id="PTHR43555">
    <property type="entry name" value="PHOSPHORIBOSYLFORMYLGLYCINAMIDINE SYNTHASE SUBUNIT PURL"/>
    <property type="match status" value="1"/>
</dbReference>
<dbReference type="AlphaFoldDB" id="A0A7X2MHX1"/>
<reference evidence="1 2" key="1">
    <citation type="submission" date="2019-11" db="EMBL/GenBank/DDBJ databases">
        <title>Draft Genome Sequence of Plant Growth-Promoting Rhizosphere-Associated Bacteria.</title>
        <authorList>
            <person name="Vasilyev I.Y."/>
            <person name="Radchenko V."/>
            <person name="Ilnitskaya E.V."/>
        </authorList>
    </citation>
    <scope>NUCLEOTIDE SEQUENCE [LARGE SCALE GENOMIC DNA]</scope>
    <source>
        <strain evidence="1 2">VRA_01-1sq_f</strain>
    </source>
</reference>
<dbReference type="InterPro" id="IPR010074">
    <property type="entry name" value="PRibForGlyAmidine_synth_PurL"/>
</dbReference>
<dbReference type="PANTHER" id="PTHR43555:SF1">
    <property type="entry name" value="PHOSPHORIBOSYLFORMYLGLYCINAMIDINE SYNTHASE SUBUNIT PURL"/>
    <property type="match status" value="1"/>
</dbReference>
<dbReference type="GO" id="GO:0006189">
    <property type="term" value="P:'de novo' IMP biosynthetic process"/>
    <property type="evidence" value="ECO:0007669"/>
    <property type="project" value="InterPro"/>
</dbReference>
<evidence type="ECO:0000313" key="1">
    <source>
        <dbReference type="EMBL" id="MSE09778.1"/>
    </source>
</evidence>
<dbReference type="InterPro" id="IPR036921">
    <property type="entry name" value="PurM-like_N_sf"/>
</dbReference>
<gene>
    <name evidence="1" type="ORF">GKC33_14300</name>
</gene>
<dbReference type="GO" id="GO:0004642">
    <property type="term" value="F:phosphoribosylformylglycinamidine synthase activity"/>
    <property type="evidence" value="ECO:0007669"/>
    <property type="project" value="InterPro"/>
</dbReference>
<proteinExistence type="predicted"/>
<organism evidence="1 2">
    <name type="scientific">Ligilactobacillus salivarius</name>
    <dbReference type="NCBI Taxonomy" id="1624"/>
    <lineage>
        <taxon>Bacteria</taxon>
        <taxon>Bacillati</taxon>
        <taxon>Bacillota</taxon>
        <taxon>Bacilli</taxon>
        <taxon>Lactobacillales</taxon>
        <taxon>Lactobacillaceae</taxon>
        <taxon>Ligilactobacillus</taxon>
    </lineage>
</organism>
<dbReference type="EMBL" id="WKKX01001252">
    <property type="protein sequence ID" value="MSE09778.1"/>
    <property type="molecule type" value="Genomic_DNA"/>
</dbReference>